<proteinExistence type="predicted"/>
<keyword evidence="2" id="KW-1185">Reference proteome</keyword>
<dbReference type="Proteomes" id="UP000076761">
    <property type="component" value="Unassembled WGS sequence"/>
</dbReference>
<dbReference type="InParanoid" id="A0A165PSX2"/>
<dbReference type="EMBL" id="KV425606">
    <property type="protein sequence ID" value="KZT21449.1"/>
    <property type="molecule type" value="Genomic_DNA"/>
</dbReference>
<reference evidence="1 2" key="1">
    <citation type="journal article" date="2016" name="Mol. Biol. Evol.">
        <title>Comparative Genomics of Early-Diverging Mushroom-Forming Fungi Provides Insights into the Origins of Lignocellulose Decay Capabilities.</title>
        <authorList>
            <person name="Nagy L.G."/>
            <person name="Riley R."/>
            <person name="Tritt A."/>
            <person name="Adam C."/>
            <person name="Daum C."/>
            <person name="Floudas D."/>
            <person name="Sun H."/>
            <person name="Yadav J.S."/>
            <person name="Pangilinan J."/>
            <person name="Larsson K.H."/>
            <person name="Matsuura K."/>
            <person name="Barry K."/>
            <person name="Labutti K."/>
            <person name="Kuo R."/>
            <person name="Ohm R.A."/>
            <person name="Bhattacharya S.S."/>
            <person name="Shirouzu T."/>
            <person name="Yoshinaga Y."/>
            <person name="Martin F.M."/>
            <person name="Grigoriev I.V."/>
            <person name="Hibbett D.S."/>
        </authorList>
    </citation>
    <scope>NUCLEOTIDE SEQUENCE [LARGE SCALE GENOMIC DNA]</scope>
    <source>
        <strain evidence="1 2">HHB14362 ss-1</strain>
    </source>
</reference>
<organism evidence="1 2">
    <name type="scientific">Neolentinus lepideus HHB14362 ss-1</name>
    <dbReference type="NCBI Taxonomy" id="1314782"/>
    <lineage>
        <taxon>Eukaryota</taxon>
        <taxon>Fungi</taxon>
        <taxon>Dikarya</taxon>
        <taxon>Basidiomycota</taxon>
        <taxon>Agaricomycotina</taxon>
        <taxon>Agaricomycetes</taxon>
        <taxon>Gloeophyllales</taxon>
        <taxon>Gloeophyllaceae</taxon>
        <taxon>Neolentinus</taxon>
    </lineage>
</organism>
<evidence type="ECO:0000313" key="1">
    <source>
        <dbReference type="EMBL" id="KZT21449.1"/>
    </source>
</evidence>
<sequence length="75" mass="8682">MSLTPFKILRRTVQPGFLGYHLCQLLCNDRQGSPSELNYRMLAHWLQAGDAFHASALFGRRRQAPTRVVLDRPWD</sequence>
<protein>
    <submittedName>
        <fullName evidence="1">Uncharacterized protein</fullName>
    </submittedName>
</protein>
<accession>A0A165PSX2</accession>
<evidence type="ECO:0000313" key="2">
    <source>
        <dbReference type="Proteomes" id="UP000076761"/>
    </source>
</evidence>
<dbReference type="AlphaFoldDB" id="A0A165PSX2"/>
<gene>
    <name evidence="1" type="ORF">NEOLEDRAFT_745819</name>
</gene>
<name>A0A165PSX2_9AGAM</name>